<gene>
    <name evidence="3" type="ORF">GBA63_19100</name>
</gene>
<dbReference type="KEGG" id="rub:GBA63_19100"/>
<keyword evidence="4" id="KW-1185">Reference proteome</keyword>
<dbReference type="AlphaFoldDB" id="A0A6G8QDE1"/>
<name>A0A6G8QDE1_9ACTN</name>
<evidence type="ECO:0000313" key="4">
    <source>
        <dbReference type="Proteomes" id="UP000501452"/>
    </source>
</evidence>
<protein>
    <submittedName>
        <fullName evidence="3">Uncharacterized protein</fullName>
    </submittedName>
</protein>
<feature type="region of interest" description="Disordered" evidence="1">
    <location>
        <begin position="88"/>
        <end position="109"/>
    </location>
</feature>
<feature type="transmembrane region" description="Helical" evidence="2">
    <location>
        <begin position="60"/>
        <end position="79"/>
    </location>
</feature>
<evidence type="ECO:0000256" key="1">
    <source>
        <dbReference type="SAM" id="MobiDB-lite"/>
    </source>
</evidence>
<accession>A0A6G8QDE1</accession>
<evidence type="ECO:0000313" key="3">
    <source>
        <dbReference type="EMBL" id="QIN84515.1"/>
    </source>
</evidence>
<keyword evidence="2" id="KW-0812">Transmembrane</keyword>
<dbReference type="RefSeq" id="WP_166178781.1">
    <property type="nucleotide sequence ID" value="NZ_CP045119.1"/>
</dbReference>
<dbReference type="EMBL" id="CP045119">
    <property type="protein sequence ID" value="QIN84515.1"/>
    <property type="molecule type" value="Genomic_DNA"/>
</dbReference>
<sequence length="109" mass="11404">MARTSFVRPALLAASVLLVFVFLVSHPYLEGAGLCDDGGCPPATQLSHATHAEPSSSCPAAVLAAAGAAAPAFFAFVGCRRASRQRRPLEAYLPPEPPPPRLPRALLSR</sequence>
<dbReference type="Proteomes" id="UP000501452">
    <property type="component" value="Chromosome"/>
</dbReference>
<reference evidence="3 4" key="1">
    <citation type="submission" date="2019-10" db="EMBL/GenBank/DDBJ databases">
        <title>Rubrobacter sp nov SCSIO 52090 isolated from a deep-sea sediment in the South China Sea.</title>
        <authorList>
            <person name="Chen R.W."/>
        </authorList>
    </citation>
    <scope>NUCLEOTIDE SEQUENCE [LARGE SCALE GENOMIC DNA]</scope>
    <source>
        <strain evidence="3 4">SCSIO 52909</strain>
    </source>
</reference>
<evidence type="ECO:0000256" key="2">
    <source>
        <dbReference type="SAM" id="Phobius"/>
    </source>
</evidence>
<organism evidence="3 4">
    <name type="scientific">Rubrobacter tropicus</name>
    <dbReference type="NCBI Taxonomy" id="2653851"/>
    <lineage>
        <taxon>Bacteria</taxon>
        <taxon>Bacillati</taxon>
        <taxon>Actinomycetota</taxon>
        <taxon>Rubrobacteria</taxon>
        <taxon>Rubrobacterales</taxon>
        <taxon>Rubrobacteraceae</taxon>
        <taxon>Rubrobacter</taxon>
    </lineage>
</organism>
<keyword evidence="2" id="KW-0472">Membrane</keyword>
<proteinExistence type="predicted"/>
<keyword evidence="2" id="KW-1133">Transmembrane helix</keyword>